<protein>
    <recommendedName>
        <fullName evidence="3">General stress protein 17M-like domain-containing protein</fullName>
    </recommendedName>
</protein>
<keyword evidence="5" id="KW-1185">Reference proteome</keyword>
<dbReference type="OrthoDB" id="2678178at2"/>
<organism evidence="4 5">
    <name type="scientific">Alkalicoccus saliphilus</name>
    <dbReference type="NCBI Taxonomy" id="200989"/>
    <lineage>
        <taxon>Bacteria</taxon>
        <taxon>Bacillati</taxon>
        <taxon>Bacillota</taxon>
        <taxon>Bacilli</taxon>
        <taxon>Bacillales</taxon>
        <taxon>Bacillaceae</taxon>
        <taxon>Alkalicoccus</taxon>
    </lineage>
</organism>
<gene>
    <name evidence="4" type="ORF">C6Y45_15490</name>
</gene>
<keyword evidence="1" id="KW-0175">Coiled coil</keyword>
<dbReference type="AlphaFoldDB" id="A0A2T4U2I7"/>
<dbReference type="EMBL" id="PZJJ01000040">
    <property type="protein sequence ID" value="PTL37619.1"/>
    <property type="molecule type" value="Genomic_DNA"/>
</dbReference>
<comment type="caution">
    <text evidence="4">The sequence shown here is derived from an EMBL/GenBank/DDBJ whole genome shotgun (WGS) entry which is preliminary data.</text>
</comment>
<sequence length="186" mass="20944">MATQAVGAYNNEQELEKELDRLKQQGHREENMTVVASEEKIPNLFANKSAGSIKIEKIDTAPGGNSRFVAKLKDAINAEDEKDRKDKNENALKEHGLTQGEAEKYRHHVEEDKIVLLLEDVPEHSSDQAGDKVSSTGKEKENIQERSPQEDMQKVQEEQQYHKHATGEAEDAVKPSDEDPKTGERK</sequence>
<dbReference type="InterPro" id="IPR025889">
    <property type="entry name" value="GSP17M-like_dom"/>
</dbReference>
<reference evidence="4 5" key="1">
    <citation type="submission" date="2018-03" db="EMBL/GenBank/DDBJ databases">
        <title>Alkalicoccus saliphilus sp. nov., isolated from a mineral pool.</title>
        <authorList>
            <person name="Zhao B."/>
        </authorList>
    </citation>
    <scope>NUCLEOTIDE SEQUENCE [LARGE SCALE GENOMIC DNA]</scope>
    <source>
        <strain evidence="4 5">6AG</strain>
    </source>
</reference>
<feature type="coiled-coil region" evidence="1">
    <location>
        <begin position="5"/>
        <end position="32"/>
    </location>
</feature>
<feature type="region of interest" description="Disordered" evidence="2">
    <location>
        <begin position="79"/>
        <end position="186"/>
    </location>
</feature>
<proteinExistence type="predicted"/>
<feature type="compositionally biased region" description="Basic and acidic residues" evidence="2">
    <location>
        <begin position="79"/>
        <end position="114"/>
    </location>
</feature>
<evidence type="ECO:0000313" key="5">
    <source>
        <dbReference type="Proteomes" id="UP000240509"/>
    </source>
</evidence>
<evidence type="ECO:0000259" key="3">
    <source>
        <dbReference type="Pfam" id="PF11181"/>
    </source>
</evidence>
<evidence type="ECO:0000313" key="4">
    <source>
        <dbReference type="EMBL" id="PTL37619.1"/>
    </source>
</evidence>
<feature type="domain" description="General stress protein 17M-like" evidence="3">
    <location>
        <begin position="5"/>
        <end position="111"/>
    </location>
</feature>
<name>A0A2T4U2I7_9BACI</name>
<accession>A0A2T4U2I7</accession>
<feature type="compositionally biased region" description="Basic and acidic residues" evidence="2">
    <location>
        <begin position="121"/>
        <end position="130"/>
    </location>
</feature>
<dbReference type="Proteomes" id="UP000240509">
    <property type="component" value="Unassembled WGS sequence"/>
</dbReference>
<feature type="compositionally biased region" description="Basic and acidic residues" evidence="2">
    <location>
        <begin position="137"/>
        <end position="186"/>
    </location>
</feature>
<dbReference type="RefSeq" id="WP_107586128.1">
    <property type="nucleotide sequence ID" value="NZ_PZJJ01000040.1"/>
</dbReference>
<dbReference type="Pfam" id="PF11181">
    <property type="entry name" value="YflT"/>
    <property type="match status" value="1"/>
</dbReference>
<evidence type="ECO:0000256" key="1">
    <source>
        <dbReference type="SAM" id="Coils"/>
    </source>
</evidence>
<evidence type="ECO:0000256" key="2">
    <source>
        <dbReference type="SAM" id="MobiDB-lite"/>
    </source>
</evidence>